<reference evidence="2 3" key="1">
    <citation type="journal article" date="2019" name="Genome Biol. Evol.">
        <title>Insights into the evolution of the New World diploid cottons (Gossypium, subgenus Houzingenia) based on genome sequencing.</title>
        <authorList>
            <person name="Grover C.E."/>
            <person name="Arick M.A. 2nd"/>
            <person name="Thrash A."/>
            <person name="Conover J.L."/>
            <person name="Sanders W.S."/>
            <person name="Peterson D.G."/>
            <person name="Frelichowski J.E."/>
            <person name="Scheffler J.A."/>
            <person name="Scheffler B.E."/>
            <person name="Wendel J.F."/>
        </authorList>
    </citation>
    <scope>NUCLEOTIDE SEQUENCE [LARGE SCALE GENOMIC DNA]</scope>
    <source>
        <strain evidence="2">0</strain>
        <tissue evidence="2">Leaf</tissue>
    </source>
</reference>
<gene>
    <name evidence="2" type="ORF">Gohar_012492</name>
</gene>
<accession>A0A7J9GX51</accession>
<keyword evidence="1" id="KW-1133">Transmembrane helix</keyword>
<proteinExistence type="predicted"/>
<name>A0A7J9GX51_9ROSI</name>
<dbReference type="AlphaFoldDB" id="A0A7J9GX51"/>
<keyword evidence="3" id="KW-1185">Reference proteome</keyword>
<evidence type="ECO:0000313" key="3">
    <source>
        <dbReference type="Proteomes" id="UP000593560"/>
    </source>
</evidence>
<evidence type="ECO:0000256" key="1">
    <source>
        <dbReference type="SAM" id="Phobius"/>
    </source>
</evidence>
<keyword evidence="1" id="KW-0472">Membrane</keyword>
<organism evidence="2 3">
    <name type="scientific">Gossypium harknessii</name>
    <dbReference type="NCBI Taxonomy" id="34285"/>
    <lineage>
        <taxon>Eukaryota</taxon>
        <taxon>Viridiplantae</taxon>
        <taxon>Streptophyta</taxon>
        <taxon>Embryophyta</taxon>
        <taxon>Tracheophyta</taxon>
        <taxon>Spermatophyta</taxon>
        <taxon>Magnoliopsida</taxon>
        <taxon>eudicotyledons</taxon>
        <taxon>Gunneridae</taxon>
        <taxon>Pentapetalae</taxon>
        <taxon>rosids</taxon>
        <taxon>malvids</taxon>
        <taxon>Malvales</taxon>
        <taxon>Malvaceae</taxon>
        <taxon>Malvoideae</taxon>
        <taxon>Gossypium</taxon>
    </lineage>
</organism>
<protein>
    <submittedName>
        <fullName evidence="2">Uncharacterized protein</fullName>
    </submittedName>
</protein>
<feature type="transmembrane region" description="Helical" evidence="1">
    <location>
        <begin position="20"/>
        <end position="46"/>
    </location>
</feature>
<feature type="non-terminal residue" evidence="2">
    <location>
        <position position="1"/>
    </location>
</feature>
<sequence>MLYSLIHAPYILTSRGMSCYGGIAAVYSVHSFALCWLCHILSYYCADNIILQLTSRIFVVQVQTVKIYIILDPSIKAASFPISSALLL</sequence>
<dbReference type="EMBL" id="JABFAD010000007">
    <property type="protein sequence ID" value="MBA0802169.1"/>
    <property type="molecule type" value="Genomic_DNA"/>
</dbReference>
<comment type="caution">
    <text evidence="2">The sequence shown here is derived from an EMBL/GenBank/DDBJ whole genome shotgun (WGS) entry which is preliminary data.</text>
</comment>
<dbReference type="Proteomes" id="UP000593560">
    <property type="component" value="Unassembled WGS sequence"/>
</dbReference>
<evidence type="ECO:0000313" key="2">
    <source>
        <dbReference type="EMBL" id="MBA0802169.1"/>
    </source>
</evidence>
<keyword evidence="1" id="KW-0812">Transmembrane</keyword>